<evidence type="ECO:0000313" key="16">
    <source>
        <dbReference type="Proteomes" id="UP000283530"/>
    </source>
</evidence>
<reference evidence="15 16" key="1">
    <citation type="journal article" date="2019" name="Nat. Plants">
        <title>Stout camphor tree genome fills gaps in understanding of flowering plant genome evolution.</title>
        <authorList>
            <person name="Chaw S.M."/>
            <person name="Liu Y.C."/>
            <person name="Wu Y.W."/>
            <person name="Wang H.Y."/>
            <person name="Lin C.I."/>
            <person name="Wu C.S."/>
            <person name="Ke H.M."/>
            <person name="Chang L.Y."/>
            <person name="Hsu C.Y."/>
            <person name="Yang H.T."/>
            <person name="Sudianto E."/>
            <person name="Hsu M.H."/>
            <person name="Wu K.P."/>
            <person name="Wang L.N."/>
            <person name="Leebens-Mack J.H."/>
            <person name="Tsai I.J."/>
        </authorList>
    </citation>
    <scope>NUCLEOTIDE SEQUENCE [LARGE SCALE GENOMIC DNA]</scope>
    <source>
        <strain evidence="16">cv. Chaw 1501</strain>
        <tissue evidence="15">Young leaves</tissue>
    </source>
</reference>
<comment type="caution">
    <text evidence="15">The sequence shown here is derived from an EMBL/GenBank/DDBJ whole genome shotgun (WGS) entry which is preliminary data.</text>
</comment>
<evidence type="ECO:0000256" key="1">
    <source>
        <dbReference type="ARBA" id="ARBA00001412"/>
    </source>
</evidence>
<dbReference type="Pfam" id="PF21467">
    <property type="entry name" value="BetaGal_gal-bd"/>
    <property type="match status" value="1"/>
</dbReference>
<dbReference type="Gene3D" id="2.60.120.740">
    <property type="match status" value="1"/>
</dbReference>
<comment type="catalytic activity">
    <reaction evidence="1 11">
        <text>Hydrolysis of terminal non-reducing beta-D-galactose residues in beta-D-galactosides.</text>
        <dbReference type="EC" id="3.2.1.23"/>
    </reaction>
</comment>
<dbReference type="Pfam" id="PF02140">
    <property type="entry name" value="SUEL_Lectin"/>
    <property type="match status" value="1"/>
</dbReference>
<evidence type="ECO:0000256" key="6">
    <source>
        <dbReference type="ARBA" id="ARBA00022525"/>
    </source>
</evidence>
<sequence>MKLSNMDFQRAFGLVLSLLLLCSLTSPTEVSHDGRALLINGMRRVIISGSIHYPRSTAEMWPDLIRKGKEGGLNAIETYVFWNIHEPRRREYNFQGNYDLIRFLKTIQQAGLYAILRIGPYACAEWNYGGFPMWLQQLPGVQLRTDNDVYKNEMQNFTTLIVDKVKKENLLAPQGGPIILTQIENEYGNIMGPYGEAGKKYVQWCANTAESLKVGVPWIMCQQNDAPQPMINTCNGFYCDEFTPNNPNSPKMWTENWTGWFKKWGQKTPHRMAEDVAFSVARFFQTGGTLVNYYMYHGGTNYGRTSGGPFITTSYDYDAPLDEYGNLRQPKWGHLKQLHALLISMEEILTHGDVTTTDLGGGAVATMYTVNGTSACFLSNNNANSEASVTFQGNKYSIPAWSVSILPDCKNVTYNTAIVSAQTSIMENKPNKAESEPEQLEWSWRPENVEDILRGESTGKNVFTATKLLEQKNVTGDVTDYLWYTTSVEINETDPFYSKEMILSVNTTGHILYAFFNGMLVGSGRYGLNLEVPVNVRPERNVIALLSATVGLPNYGAYFELAPTGIVGGPVKLIGNGNQTKDLSANTWIYRIGLNGEDEQIWASIDDSKWLSDSLQVKRGMTWYKTTFKAPLGEEPVVVDLQGLGKGQAWVNGQSLGRYWPAFMPPNDCGGGGGGCDYRGAYKSDRCLDGCDQPTQRWYHVPRSFLKDDQNTLVLFEEMGGNPLQVNFRTVTVGTLCANVNEGSTMELACQGDRPISQIQFASYGDPQGSCKSFKKGTCEADNALAAVQKACVGKTSCSINVSESTLGASKCGDGVSKRLAVEAVC</sequence>
<evidence type="ECO:0000259" key="14">
    <source>
        <dbReference type="PROSITE" id="PS50228"/>
    </source>
</evidence>
<evidence type="ECO:0000256" key="5">
    <source>
        <dbReference type="ARBA" id="ARBA00022523"/>
    </source>
</evidence>
<dbReference type="SUPFAM" id="SSF49785">
    <property type="entry name" value="Galactose-binding domain-like"/>
    <property type="match status" value="2"/>
</dbReference>
<dbReference type="Gene3D" id="3.20.20.80">
    <property type="entry name" value="Glycosidases"/>
    <property type="match status" value="1"/>
</dbReference>
<dbReference type="Pfam" id="PF17834">
    <property type="entry name" value="GHD"/>
    <property type="match status" value="1"/>
</dbReference>
<dbReference type="PROSITE" id="PS50228">
    <property type="entry name" value="SUEL_LECTIN"/>
    <property type="match status" value="1"/>
</dbReference>
<name>A0A443NGG8_9MAGN</name>
<dbReference type="InterPro" id="IPR041392">
    <property type="entry name" value="GHD"/>
</dbReference>
<dbReference type="InterPro" id="IPR001944">
    <property type="entry name" value="Glycoside_Hdrlase_35"/>
</dbReference>
<dbReference type="STRING" id="337451.A0A443NGG8"/>
<evidence type="ECO:0000256" key="7">
    <source>
        <dbReference type="ARBA" id="ARBA00022729"/>
    </source>
</evidence>
<dbReference type="InterPro" id="IPR048913">
    <property type="entry name" value="BetaGal_gal-bd"/>
</dbReference>
<dbReference type="Pfam" id="PF01301">
    <property type="entry name" value="Glyco_hydro_35"/>
    <property type="match status" value="1"/>
</dbReference>
<evidence type="ECO:0000256" key="2">
    <source>
        <dbReference type="ARBA" id="ARBA00004271"/>
    </source>
</evidence>
<dbReference type="OrthoDB" id="1657402at2759"/>
<dbReference type="EMBL" id="QPKB01000002">
    <property type="protein sequence ID" value="RWR77611.1"/>
    <property type="molecule type" value="Genomic_DNA"/>
</dbReference>
<organism evidence="15 16">
    <name type="scientific">Cinnamomum micranthum f. kanehirae</name>
    <dbReference type="NCBI Taxonomy" id="337451"/>
    <lineage>
        <taxon>Eukaryota</taxon>
        <taxon>Viridiplantae</taxon>
        <taxon>Streptophyta</taxon>
        <taxon>Embryophyta</taxon>
        <taxon>Tracheophyta</taxon>
        <taxon>Spermatophyta</taxon>
        <taxon>Magnoliopsida</taxon>
        <taxon>Magnoliidae</taxon>
        <taxon>Laurales</taxon>
        <taxon>Lauraceae</taxon>
        <taxon>Cinnamomum</taxon>
    </lineage>
</organism>
<dbReference type="CDD" id="cd22842">
    <property type="entry name" value="Gal_Rha_Lectin_BGal"/>
    <property type="match status" value="1"/>
</dbReference>
<keyword evidence="10 11" id="KW-0326">Glycosidase</keyword>
<feature type="domain" description="SUEL-type lectin" evidence="14">
    <location>
        <begin position="740"/>
        <end position="826"/>
    </location>
</feature>
<comment type="subcellular location">
    <subcellularLocation>
        <location evidence="2">Secreted</location>
        <location evidence="2">Extracellular space</location>
        <location evidence="2">Apoplast</location>
    </subcellularLocation>
</comment>
<evidence type="ECO:0000256" key="4">
    <source>
        <dbReference type="ARBA" id="ARBA00012756"/>
    </source>
</evidence>
<gene>
    <name evidence="15" type="ORF">CKAN_00610600</name>
</gene>
<dbReference type="PANTHER" id="PTHR23421">
    <property type="entry name" value="BETA-GALACTOSIDASE RELATED"/>
    <property type="match status" value="1"/>
</dbReference>
<dbReference type="GO" id="GO:0004565">
    <property type="term" value="F:beta-galactosidase activity"/>
    <property type="evidence" value="ECO:0007669"/>
    <property type="project" value="UniProtKB-EC"/>
</dbReference>
<dbReference type="EC" id="3.2.1.23" evidence="4 11"/>
<keyword evidence="8 11" id="KW-0378">Hydrolase</keyword>
<dbReference type="InterPro" id="IPR019801">
    <property type="entry name" value="Glyco_hydro_35_CS"/>
</dbReference>
<dbReference type="GO" id="GO:0030246">
    <property type="term" value="F:carbohydrate binding"/>
    <property type="evidence" value="ECO:0007669"/>
    <property type="project" value="InterPro"/>
</dbReference>
<feature type="chain" id="PRO_5019217415" description="Beta-galactosidase" evidence="13">
    <location>
        <begin position="28"/>
        <end position="826"/>
    </location>
</feature>
<dbReference type="Proteomes" id="UP000283530">
    <property type="component" value="Unassembled WGS sequence"/>
</dbReference>
<dbReference type="InterPro" id="IPR000922">
    <property type="entry name" value="Lectin_gal-bd_dom"/>
</dbReference>
<keyword evidence="5" id="KW-0052">Apoplast</keyword>
<dbReference type="SUPFAM" id="SSF51445">
    <property type="entry name" value="(Trans)glycosidases"/>
    <property type="match status" value="1"/>
</dbReference>
<evidence type="ECO:0000256" key="11">
    <source>
        <dbReference type="RuleBase" id="RU000675"/>
    </source>
</evidence>
<evidence type="ECO:0000256" key="12">
    <source>
        <dbReference type="RuleBase" id="RU003679"/>
    </source>
</evidence>
<dbReference type="FunFam" id="3.20.20.80:FF:000098">
    <property type="entry name" value="Beta-galactosidase"/>
    <property type="match status" value="1"/>
</dbReference>
<dbReference type="InterPro" id="IPR017853">
    <property type="entry name" value="GH"/>
</dbReference>
<evidence type="ECO:0000256" key="3">
    <source>
        <dbReference type="ARBA" id="ARBA00009809"/>
    </source>
</evidence>
<keyword evidence="7 13" id="KW-0732">Signal</keyword>
<keyword evidence="9" id="KW-0325">Glycoprotein</keyword>
<dbReference type="PRINTS" id="PR00742">
    <property type="entry name" value="GLHYDRLASE35"/>
</dbReference>
<protein>
    <recommendedName>
        <fullName evidence="4 11">Beta-galactosidase</fullName>
        <ecNumber evidence="4 11">3.2.1.23</ecNumber>
    </recommendedName>
</protein>
<keyword evidence="16" id="KW-1185">Reference proteome</keyword>
<dbReference type="GO" id="GO:0005975">
    <property type="term" value="P:carbohydrate metabolic process"/>
    <property type="evidence" value="ECO:0007669"/>
    <property type="project" value="InterPro"/>
</dbReference>
<evidence type="ECO:0000256" key="13">
    <source>
        <dbReference type="SAM" id="SignalP"/>
    </source>
</evidence>
<evidence type="ECO:0000256" key="9">
    <source>
        <dbReference type="ARBA" id="ARBA00023180"/>
    </source>
</evidence>
<evidence type="ECO:0000313" key="15">
    <source>
        <dbReference type="EMBL" id="RWR77611.1"/>
    </source>
</evidence>
<dbReference type="PROSITE" id="PS01182">
    <property type="entry name" value="GLYCOSYL_HYDROL_F35"/>
    <property type="match status" value="1"/>
</dbReference>
<dbReference type="FunFam" id="2.60.120.260:FF:000142">
    <property type="entry name" value="Beta-galactosidase"/>
    <property type="match status" value="1"/>
</dbReference>
<evidence type="ECO:0000256" key="10">
    <source>
        <dbReference type="ARBA" id="ARBA00023295"/>
    </source>
</evidence>
<keyword evidence="6" id="KW-0964">Secreted</keyword>
<proteinExistence type="inferred from homology"/>
<dbReference type="GO" id="GO:0048046">
    <property type="term" value="C:apoplast"/>
    <property type="evidence" value="ECO:0007669"/>
    <property type="project" value="UniProtKB-SubCell"/>
</dbReference>
<dbReference type="InterPro" id="IPR031330">
    <property type="entry name" value="Gly_Hdrlase_35_cat"/>
</dbReference>
<accession>A0A443NGG8</accession>
<feature type="signal peptide" evidence="13">
    <location>
        <begin position="1"/>
        <end position="27"/>
    </location>
</feature>
<dbReference type="Gene3D" id="2.60.120.260">
    <property type="entry name" value="Galactose-binding domain-like"/>
    <property type="match status" value="1"/>
</dbReference>
<evidence type="ECO:0000256" key="8">
    <source>
        <dbReference type="ARBA" id="ARBA00022801"/>
    </source>
</evidence>
<comment type="similarity">
    <text evidence="3 12">Belongs to the glycosyl hydrolase 35 family.</text>
</comment>
<dbReference type="AlphaFoldDB" id="A0A443NGG8"/>
<dbReference type="InterPro" id="IPR043159">
    <property type="entry name" value="Lectin_gal-bd_sf"/>
</dbReference>
<dbReference type="InterPro" id="IPR008979">
    <property type="entry name" value="Galactose-bd-like_sf"/>
</dbReference>